<dbReference type="InterPro" id="IPR036770">
    <property type="entry name" value="Ankyrin_rpt-contain_sf"/>
</dbReference>
<dbReference type="PANTHER" id="PTHR46586:SF3">
    <property type="entry name" value="ANKYRIN REPEAT-CONTAINING PROTEIN"/>
    <property type="match status" value="1"/>
</dbReference>
<dbReference type="PANTHER" id="PTHR46586">
    <property type="entry name" value="ANKYRIN REPEAT-CONTAINING PROTEIN"/>
    <property type="match status" value="1"/>
</dbReference>
<dbReference type="SMART" id="SM00248">
    <property type="entry name" value="ANK"/>
    <property type="match status" value="4"/>
</dbReference>
<dbReference type="SUPFAM" id="SSF48403">
    <property type="entry name" value="Ankyrin repeat"/>
    <property type="match status" value="2"/>
</dbReference>
<evidence type="ECO:0000313" key="1">
    <source>
        <dbReference type="EMBL" id="AUV58846.1"/>
    </source>
</evidence>
<name>A0A2K9V9H1_9VIRU</name>
<protein>
    <submittedName>
        <fullName evidence="1">Ankyrin repeat protein</fullName>
    </submittedName>
</protein>
<dbReference type="InterPro" id="IPR002110">
    <property type="entry name" value="Ankyrin_rpt"/>
</dbReference>
<accession>A0A2K9V9H1</accession>
<proteinExistence type="predicted"/>
<sequence>MESENNLSVTNDIEEISFNQYLITDDIEEISSNQCIIFDDTKEISSDQCIIFDDTKEISSNKFFLVTNDDEEKSYQNIPVGNIINGFTFKKYTITTAKYLFDTDISGTYLREVTVPVNDKIIIDKQNNYINTNILILGNQYDLSKIETFKYLIEQNLDLNNPKIINWASKYGHLEIIKFILDDLSQIPNHEYYNYLRITVIINIAIKFKQFHIVEYFTNNSTDFDTNSITKKLVRHKHLDLVKKMIKKYDIDIDTIFDHALKYKSFDIIRYIISIEDDIVKKKDKLNKACRKFNLSDSLVFQQTNDILFMVTNRNEIHEGVPMGTGLNIFSKLSLISTTVKHIHKYFAGGYYLRIVTRPLDNPKFISLEMSGIYRTNMLILGQRFVLSDPNTFILLSDLGFDLGNRDPKEWANNIINPIIPKTNYETKLSGNKHKPFYNKQYSNHKCISPVDHKSLFTRDIYGFDFEEPKIMYQNSSNSQNKTTSKTLEKEKTEIKIIETSENIIEKHIVNESLHYVKSMIADDPELFETALFCAAKIGQIDILEYLISQRKLSADIINKTMQSAFTYSDHYNNQYRVYKILKNFDLDLDTVITTAAGCGNINIVKDITSQGRDPRKAFFIAVECGHFKIIKHIGKLKRLTINDIKMAITTVKGQIHDILFFTEETDVFQQETIIDLLEQIMLFAI</sequence>
<reference evidence="1" key="1">
    <citation type="submission" date="2018-01" db="EMBL/GenBank/DDBJ databases">
        <title>Draft genome sequence of Bandra megavirus.</title>
        <authorList>
            <person name="Chatterjee A."/>
            <person name="Yadav R."/>
            <person name="Kondabagil K."/>
        </authorList>
    </citation>
    <scope>NUCLEOTIDE SEQUENCE</scope>
    <source>
        <strain evidence="1">KK-1</strain>
    </source>
</reference>
<organism evidence="1">
    <name type="scientific">Bandra megavirus</name>
    <dbReference type="NCBI Taxonomy" id="2071566"/>
    <lineage>
        <taxon>Viruses</taxon>
        <taxon>Varidnaviria</taxon>
        <taxon>Bamfordvirae</taxon>
        <taxon>Nucleocytoviricota</taxon>
        <taxon>Megaviricetes</taxon>
        <taxon>Imitervirales</taxon>
        <taxon>Mimiviridae</taxon>
        <taxon>Megamimivirinae</taxon>
        <taxon>Megavirus</taxon>
    </lineage>
</organism>
<dbReference type="EMBL" id="MG779380">
    <property type="protein sequence ID" value="AUV58846.1"/>
    <property type="molecule type" value="Genomic_DNA"/>
</dbReference>
<dbReference type="Gene3D" id="1.25.40.20">
    <property type="entry name" value="Ankyrin repeat-containing domain"/>
    <property type="match status" value="2"/>
</dbReference>
<dbReference type="InterPro" id="IPR052050">
    <property type="entry name" value="SecEffector_AnkRepeat"/>
</dbReference>